<dbReference type="EMBL" id="CAJFCI010000037">
    <property type="protein sequence ID" value="CAD5107502.1"/>
    <property type="molecule type" value="Genomic_DNA"/>
</dbReference>
<protein>
    <recommendedName>
        <fullName evidence="2">Protein SirB1 N-terminal domain-containing protein</fullName>
    </recommendedName>
</protein>
<evidence type="ECO:0000256" key="1">
    <source>
        <dbReference type="ARBA" id="ARBA00007100"/>
    </source>
</evidence>
<proteinExistence type="inferred from homology"/>
<feature type="domain" description="Protein SirB1 N-terminal" evidence="2">
    <location>
        <begin position="38"/>
        <end position="183"/>
    </location>
</feature>
<dbReference type="PANTHER" id="PTHR31350:SF21">
    <property type="entry name" value="F-BOX ONLY PROTEIN 21"/>
    <property type="match status" value="1"/>
</dbReference>
<evidence type="ECO:0000259" key="2">
    <source>
        <dbReference type="Pfam" id="PF13369"/>
    </source>
</evidence>
<dbReference type="Pfam" id="PF13369">
    <property type="entry name" value="Transglut_core2"/>
    <property type="match status" value="1"/>
</dbReference>
<dbReference type="PANTHER" id="PTHR31350">
    <property type="entry name" value="SI:DKEY-261L7.2"/>
    <property type="match status" value="1"/>
</dbReference>
<evidence type="ECO:0000313" key="3">
    <source>
        <dbReference type="EMBL" id="CAD5107502.1"/>
    </source>
</evidence>
<sequence length="267" mass="30214">MPPRQRCLDCLASEPARLFEAALWIAAEHDPDLQPKQWLNAVTNLRQQVLVALPERPARELAQPLLRRLSELGFQEDNDEPLRPQAALLHHVLQRKRGQPLSLALLAMELARQLDIPLQGVNFPGHFLLCVPGTNHLLDPCTGRHLYLEDCRALLYHHVGPDLELSAEHLSPCTGRQILQRLSRNLRMLHVHAEDYLAALKDAERVIELGPPSSFDHLARAELYRMLDCPQAERYDLECALLLTDDPAQHALLGKRLSEIKGTPPLH</sequence>
<reference evidence="3 4" key="1">
    <citation type="submission" date="2020-08" db="EMBL/GenBank/DDBJ databases">
        <authorList>
            <person name="Criscuolo A."/>
        </authorList>
    </citation>
    <scope>NUCLEOTIDE SEQUENCE [LARGE SCALE GENOMIC DNA]</scope>
    <source>
        <strain evidence="3">CIP111764</strain>
    </source>
</reference>
<comment type="caution">
    <text evidence="3">The sequence shown here is derived from an EMBL/GenBank/DDBJ whole genome shotgun (WGS) entry which is preliminary data.</text>
</comment>
<keyword evidence="4" id="KW-1185">Reference proteome</keyword>
<comment type="similarity">
    <text evidence="1">Belongs to the UPF0162 family.</text>
</comment>
<name>A0A7U7IA13_9GAMM</name>
<dbReference type="Proteomes" id="UP000583387">
    <property type="component" value="Unassembled WGS sequence"/>
</dbReference>
<organism evidence="3 4">
    <name type="scientific">Zestomonas carbonaria</name>
    <dbReference type="NCBI Taxonomy" id="2762745"/>
    <lineage>
        <taxon>Bacteria</taxon>
        <taxon>Pseudomonadati</taxon>
        <taxon>Pseudomonadota</taxon>
        <taxon>Gammaproteobacteria</taxon>
        <taxon>Pseudomonadales</taxon>
        <taxon>Pseudomonadaceae</taxon>
        <taxon>Zestomonas</taxon>
    </lineage>
</organism>
<dbReference type="RefSeq" id="WP_187670851.1">
    <property type="nucleotide sequence ID" value="NZ_CAJFCI010000037.1"/>
</dbReference>
<evidence type="ECO:0000313" key="4">
    <source>
        <dbReference type="Proteomes" id="UP000583387"/>
    </source>
</evidence>
<dbReference type="InterPro" id="IPR032698">
    <property type="entry name" value="SirB1_N"/>
</dbReference>
<accession>A0A7U7IA13</accession>
<gene>
    <name evidence="3" type="ORF">PSEWESI4_01775</name>
</gene>
<dbReference type="AlphaFoldDB" id="A0A7U7IA13"/>